<comment type="caution">
    <text evidence="2">The sequence shown here is derived from an EMBL/GenBank/DDBJ whole genome shotgun (WGS) entry which is preliminary data.</text>
</comment>
<keyword evidence="3" id="KW-1185">Reference proteome</keyword>
<keyword evidence="1" id="KW-0472">Membrane</keyword>
<evidence type="ECO:0000256" key="1">
    <source>
        <dbReference type="SAM" id="Phobius"/>
    </source>
</evidence>
<keyword evidence="1" id="KW-1133">Transmembrane helix</keyword>
<dbReference type="Proteomes" id="UP001310022">
    <property type="component" value="Unassembled WGS sequence"/>
</dbReference>
<evidence type="ECO:0008006" key="4">
    <source>
        <dbReference type="Google" id="ProtNLM"/>
    </source>
</evidence>
<dbReference type="RefSeq" id="WP_053406040.1">
    <property type="nucleotide sequence ID" value="NZ_BQKE01000001.1"/>
</dbReference>
<name>A0AAN5AJV4_9BACT</name>
<accession>A0AAN5AJV4</accession>
<sequence length="81" mass="9314">MNWTELLGYMAMGLAAFSFTFRNLVTLRKVNIFAALIFIVYGLLIKALPVVGLNVIILALNVYELYRFYYKQGQHPETYSS</sequence>
<organism evidence="2 3">
    <name type="scientific">Persicobacter diffluens</name>
    <dbReference type="NCBI Taxonomy" id="981"/>
    <lineage>
        <taxon>Bacteria</taxon>
        <taxon>Pseudomonadati</taxon>
        <taxon>Bacteroidota</taxon>
        <taxon>Cytophagia</taxon>
        <taxon>Cytophagales</taxon>
        <taxon>Persicobacteraceae</taxon>
        <taxon>Persicobacter</taxon>
    </lineage>
</organism>
<dbReference type="EMBL" id="BQKE01000001">
    <property type="protein sequence ID" value="GJM59846.1"/>
    <property type="molecule type" value="Genomic_DNA"/>
</dbReference>
<keyword evidence="1" id="KW-0812">Transmembrane</keyword>
<evidence type="ECO:0000313" key="3">
    <source>
        <dbReference type="Proteomes" id="UP001310022"/>
    </source>
</evidence>
<reference evidence="2 3" key="1">
    <citation type="submission" date="2021-12" db="EMBL/GenBank/DDBJ databases">
        <title>Genome sequencing of bacteria with rrn-lacking chromosome and rrn-plasmid.</title>
        <authorList>
            <person name="Anda M."/>
            <person name="Iwasaki W."/>
        </authorList>
    </citation>
    <scope>NUCLEOTIDE SEQUENCE [LARGE SCALE GENOMIC DNA]</scope>
    <source>
        <strain evidence="2 3">NBRC 15940</strain>
    </source>
</reference>
<dbReference type="AlphaFoldDB" id="A0AAN5AJV4"/>
<protein>
    <recommendedName>
        <fullName evidence="4">Uroporphyrinogen decarboxylase</fullName>
    </recommendedName>
</protein>
<evidence type="ECO:0000313" key="2">
    <source>
        <dbReference type="EMBL" id="GJM59846.1"/>
    </source>
</evidence>
<gene>
    <name evidence="2" type="ORF">PEDI_03980</name>
</gene>
<feature type="transmembrane region" description="Helical" evidence="1">
    <location>
        <begin position="32"/>
        <end position="60"/>
    </location>
</feature>
<proteinExistence type="predicted"/>
<feature type="transmembrane region" description="Helical" evidence="1">
    <location>
        <begin position="6"/>
        <end position="25"/>
    </location>
</feature>